<sequence length="554" mass="59892">MNNDTTNKAVHKDDSHDSRMVSGAAWMTAGSMTSRILGALYVIPWFAWMGGQEPGNAAMALYQMGYTPYGFFLALATAGVPSAISKQVSYYNALGEYEVSKGIYKQGLKIMAFTGVLSALVMYFIAPLIAQSSPSSSTSEAVIIMRSLTPALLIIPAQSVTRGFIQGHNNMAPSAISQILEQLTRIIFLLGAVYMIRQVMGGEVVTAVAYSTFAAFVGAVFSLGFLAYNLKHMKTAFDYAPEESAGKVSVSPNQLIVNIIKTSIPFIIIATGIIVFQMVDQLTYSPLMRAFSDMSLDMIEETYGITQGNAHKLIMVLTSFGTALSIASVPLISDLIAKNNMNEVRRQFSKAVQLLLFAMFPAAIGMAIVAEPLYAIFYGHSDLGTSITQVSAAMSIFVALYAVLGNILQASNLTRPAIKALLTGLVVKIISQVLFVWLFGPYGMLLSAIAGFLVSCGLMMTIMHKNTHYSATRLFRRSLLILLISLVMGAGTGLTKFGLNFFIDYNSRFQSLIALAVLAVVGILIYGSLALKTRLADRLVGAKAASVRRKLRMN</sequence>
<dbReference type="RefSeq" id="WP_091487370.1">
    <property type="nucleotide sequence ID" value="NZ_BJUX01000006.1"/>
</dbReference>
<evidence type="ECO:0000256" key="6">
    <source>
        <dbReference type="SAM" id="Phobius"/>
    </source>
</evidence>
<evidence type="ECO:0000256" key="4">
    <source>
        <dbReference type="ARBA" id="ARBA00022989"/>
    </source>
</evidence>
<dbReference type="Proteomes" id="UP000198548">
    <property type="component" value="Unassembled WGS sequence"/>
</dbReference>
<name>A0A1H7SEX1_9LACT</name>
<keyword evidence="4 6" id="KW-1133">Transmembrane helix</keyword>
<protein>
    <submittedName>
        <fullName evidence="7">Membrane protein involved in the export of O-antigen and teichoic acid</fullName>
    </submittedName>
</protein>
<dbReference type="PIRSF" id="PIRSF038958">
    <property type="entry name" value="PG_synth_SpoVB"/>
    <property type="match status" value="1"/>
</dbReference>
<evidence type="ECO:0000256" key="1">
    <source>
        <dbReference type="ARBA" id="ARBA00004651"/>
    </source>
</evidence>
<feature type="transmembrane region" description="Helical" evidence="6">
    <location>
        <begin position="110"/>
        <end position="129"/>
    </location>
</feature>
<proteinExistence type="predicted"/>
<dbReference type="AlphaFoldDB" id="A0A1H7SEX1"/>
<evidence type="ECO:0000313" key="8">
    <source>
        <dbReference type="Proteomes" id="UP000198548"/>
    </source>
</evidence>
<evidence type="ECO:0000256" key="3">
    <source>
        <dbReference type="ARBA" id="ARBA00022692"/>
    </source>
</evidence>
<feature type="transmembrane region" description="Helical" evidence="6">
    <location>
        <begin position="313"/>
        <end position="333"/>
    </location>
</feature>
<dbReference type="InterPro" id="IPR050833">
    <property type="entry name" value="Poly_Biosynth_Transport"/>
</dbReference>
<feature type="transmembrane region" description="Helical" evidence="6">
    <location>
        <begin position="255"/>
        <end position="279"/>
    </location>
</feature>
<keyword evidence="3 6" id="KW-0812">Transmembrane</keyword>
<feature type="transmembrane region" description="Helical" evidence="6">
    <location>
        <begin position="420"/>
        <end position="439"/>
    </location>
</feature>
<reference evidence="7 8" key="1">
    <citation type="submission" date="2016-10" db="EMBL/GenBank/DDBJ databases">
        <authorList>
            <person name="de Groot N.N."/>
        </authorList>
    </citation>
    <scope>NUCLEOTIDE SEQUENCE [LARGE SCALE GENOMIC DNA]</scope>
    <source>
        <strain evidence="7 8">DSM 19182</strain>
    </source>
</reference>
<feature type="transmembrane region" description="Helical" evidence="6">
    <location>
        <begin position="445"/>
        <end position="463"/>
    </location>
</feature>
<evidence type="ECO:0000256" key="2">
    <source>
        <dbReference type="ARBA" id="ARBA00022475"/>
    </source>
</evidence>
<organism evidence="7 8">
    <name type="scientific">Alkalibacterium putridalgicola</name>
    <dbReference type="NCBI Taxonomy" id="426703"/>
    <lineage>
        <taxon>Bacteria</taxon>
        <taxon>Bacillati</taxon>
        <taxon>Bacillota</taxon>
        <taxon>Bacilli</taxon>
        <taxon>Lactobacillales</taxon>
        <taxon>Carnobacteriaceae</taxon>
        <taxon>Alkalibacterium</taxon>
    </lineage>
</organism>
<dbReference type="STRING" id="426703.SAMN04488100_1086"/>
<evidence type="ECO:0000256" key="5">
    <source>
        <dbReference type="ARBA" id="ARBA00023136"/>
    </source>
</evidence>
<dbReference type="PANTHER" id="PTHR30250:SF21">
    <property type="entry name" value="LIPID II FLIPPASE MURJ"/>
    <property type="match status" value="1"/>
</dbReference>
<feature type="transmembrane region" description="Helical" evidence="6">
    <location>
        <begin position="354"/>
        <end position="377"/>
    </location>
</feature>
<keyword evidence="2" id="KW-1003">Cell membrane</keyword>
<keyword evidence="5 6" id="KW-0472">Membrane</keyword>
<feature type="transmembrane region" description="Helical" evidence="6">
    <location>
        <begin position="208"/>
        <end position="228"/>
    </location>
</feature>
<dbReference type="InterPro" id="IPR024923">
    <property type="entry name" value="PG_synth_SpoVB"/>
</dbReference>
<evidence type="ECO:0000313" key="7">
    <source>
        <dbReference type="EMBL" id="SEL70859.1"/>
    </source>
</evidence>
<feature type="transmembrane region" description="Helical" evidence="6">
    <location>
        <begin position="21"/>
        <end position="46"/>
    </location>
</feature>
<accession>A0A1H7SEX1</accession>
<dbReference type="PANTHER" id="PTHR30250">
    <property type="entry name" value="PST FAMILY PREDICTED COLANIC ACID TRANSPORTER"/>
    <property type="match status" value="1"/>
</dbReference>
<dbReference type="OrthoDB" id="9775950at2"/>
<feature type="transmembrane region" description="Helical" evidence="6">
    <location>
        <begin position="509"/>
        <end position="529"/>
    </location>
</feature>
<gene>
    <name evidence="7" type="ORF">SAMN04488100_1086</name>
</gene>
<comment type="subcellular location">
    <subcellularLocation>
        <location evidence="1">Cell membrane</location>
        <topology evidence="1">Multi-pass membrane protein</topology>
    </subcellularLocation>
</comment>
<dbReference type="Pfam" id="PF01943">
    <property type="entry name" value="Polysacc_synt"/>
    <property type="match status" value="1"/>
</dbReference>
<dbReference type="InterPro" id="IPR002797">
    <property type="entry name" value="Polysacc_synth"/>
</dbReference>
<feature type="transmembrane region" description="Helical" evidence="6">
    <location>
        <begin position="66"/>
        <end position="84"/>
    </location>
</feature>
<feature type="transmembrane region" description="Helical" evidence="6">
    <location>
        <begin position="389"/>
        <end position="408"/>
    </location>
</feature>
<dbReference type="EMBL" id="FOBL01000008">
    <property type="protein sequence ID" value="SEL70859.1"/>
    <property type="molecule type" value="Genomic_DNA"/>
</dbReference>
<feature type="transmembrane region" description="Helical" evidence="6">
    <location>
        <begin position="479"/>
        <end position="503"/>
    </location>
</feature>
<dbReference type="GO" id="GO:0005886">
    <property type="term" value="C:plasma membrane"/>
    <property type="evidence" value="ECO:0007669"/>
    <property type="project" value="UniProtKB-SubCell"/>
</dbReference>
<dbReference type="CDD" id="cd13124">
    <property type="entry name" value="MATE_SpoVB_like"/>
    <property type="match status" value="1"/>
</dbReference>